<feature type="region of interest" description="Disordered" evidence="1">
    <location>
        <begin position="1"/>
        <end position="20"/>
    </location>
</feature>
<name>A0A0L9V6K7_PHAAN</name>
<reference evidence="3" key="1">
    <citation type="journal article" date="2015" name="Proc. Natl. Acad. Sci. U.S.A.">
        <title>Genome sequencing of adzuki bean (Vigna angularis) provides insight into high starch and low fat accumulation and domestication.</title>
        <authorList>
            <person name="Yang K."/>
            <person name="Tian Z."/>
            <person name="Chen C."/>
            <person name="Luo L."/>
            <person name="Zhao B."/>
            <person name="Wang Z."/>
            <person name="Yu L."/>
            <person name="Li Y."/>
            <person name="Sun Y."/>
            <person name="Li W."/>
            <person name="Chen Y."/>
            <person name="Li Y."/>
            <person name="Zhang Y."/>
            <person name="Ai D."/>
            <person name="Zhao J."/>
            <person name="Shang C."/>
            <person name="Ma Y."/>
            <person name="Wu B."/>
            <person name="Wang M."/>
            <person name="Gao L."/>
            <person name="Sun D."/>
            <person name="Zhang P."/>
            <person name="Guo F."/>
            <person name="Wang W."/>
            <person name="Li Y."/>
            <person name="Wang J."/>
            <person name="Varshney R.K."/>
            <person name="Wang J."/>
            <person name="Ling H.Q."/>
            <person name="Wan P."/>
        </authorList>
    </citation>
    <scope>NUCLEOTIDE SEQUENCE</scope>
    <source>
        <strain evidence="3">cv. Jingnong 6</strain>
    </source>
</reference>
<dbReference type="Gramene" id="KOM50681">
    <property type="protein sequence ID" value="KOM50681"/>
    <property type="gene ID" value="LR48_Vigan08g150800"/>
</dbReference>
<dbReference type="AlphaFoldDB" id="A0A0L9V6K7"/>
<proteinExistence type="predicted"/>
<organism evidence="2 3">
    <name type="scientific">Phaseolus angularis</name>
    <name type="common">Azuki bean</name>
    <name type="synonym">Vigna angularis</name>
    <dbReference type="NCBI Taxonomy" id="3914"/>
    <lineage>
        <taxon>Eukaryota</taxon>
        <taxon>Viridiplantae</taxon>
        <taxon>Streptophyta</taxon>
        <taxon>Embryophyta</taxon>
        <taxon>Tracheophyta</taxon>
        <taxon>Spermatophyta</taxon>
        <taxon>Magnoliopsida</taxon>
        <taxon>eudicotyledons</taxon>
        <taxon>Gunneridae</taxon>
        <taxon>Pentapetalae</taxon>
        <taxon>rosids</taxon>
        <taxon>fabids</taxon>
        <taxon>Fabales</taxon>
        <taxon>Fabaceae</taxon>
        <taxon>Papilionoideae</taxon>
        <taxon>50 kb inversion clade</taxon>
        <taxon>NPAAA clade</taxon>
        <taxon>indigoferoid/millettioid clade</taxon>
        <taxon>Phaseoleae</taxon>
        <taxon>Vigna</taxon>
    </lineage>
</organism>
<evidence type="ECO:0000256" key="1">
    <source>
        <dbReference type="SAM" id="MobiDB-lite"/>
    </source>
</evidence>
<dbReference type="EMBL" id="CM003378">
    <property type="protein sequence ID" value="KOM50681.1"/>
    <property type="molecule type" value="Genomic_DNA"/>
</dbReference>
<evidence type="ECO:0000313" key="3">
    <source>
        <dbReference type="Proteomes" id="UP000053144"/>
    </source>
</evidence>
<gene>
    <name evidence="2" type="ORF">LR48_Vigan08g150800</name>
</gene>
<protein>
    <submittedName>
        <fullName evidence="2">Uncharacterized protein</fullName>
    </submittedName>
</protein>
<accession>A0A0L9V6K7</accession>
<dbReference type="Proteomes" id="UP000053144">
    <property type="component" value="Chromosome 8"/>
</dbReference>
<evidence type="ECO:0000313" key="2">
    <source>
        <dbReference type="EMBL" id="KOM50681.1"/>
    </source>
</evidence>
<sequence length="161" mass="18154">MEINMRSEVKGGSSSNIEVKEGNMDGMRERLKEMKTTQKDAFKKGYKNLVSLSEQVRIIRIHPMQLESGFTVKGKVKGVPQGYLEGYLHRLDEEERANWMISLSQLACLTNEAIEGVLKLLPDAESAMAIFNPPKGIETFLNCCKKQIGEMKNLMDEARVS</sequence>